<dbReference type="EMBL" id="MU006240">
    <property type="protein sequence ID" value="KAF2820611.1"/>
    <property type="molecule type" value="Genomic_DNA"/>
</dbReference>
<dbReference type="Proteomes" id="UP000799424">
    <property type="component" value="Unassembled WGS sequence"/>
</dbReference>
<protein>
    <submittedName>
        <fullName evidence="2">Uncharacterized protein</fullName>
    </submittedName>
</protein>
<evidence type="ECO:0000313" key="3">
    <source>
        <dbReference type="Proteomes" id="UP000799424"/>
    </source>
</evidence>
<reference evidence="2" key="1">
    <citation type="journal article" date="2020" name="Stud. Mycol.">
        <title>101 Dothideomycetes genomes: a test case for predicting lifestyles and emergence of pathogens.</title>
        <authorList>
            <person name="Haridas S."/>
            <person name="Albert R."/>
            <person name="Binder M."/>
            <person name="Bloem J."/>
            <person name="Labutti K."/>
            <person name="Salamov A."/>
            <person name="Andreopoulos B."/>
            <person name="Baker S."/>
            <person name="Barry K."/>
            <person name="Bills G."/>
            <person name="Bluhm B."/>
            <person name="Cannon C."/>
            <person name="Castanera R."/>
            <person name="Culley D."/>
            <person name="Daum C."/>
            <person name="Ezra D."/>
            <person name="Gonzalez J."/>
            <person name="Henrissat B."/>
            <person name="Kuo A."/>
            <person name="Liang C."/>
            <person name="Lipzen A."/>
            <person name="Lutzoni F."/>
            <person name="Magnuson J."/>
            <person name="Mondo S."/>
            <person name="Nolan M."/>
            <person name="Ohm R."/>
            <person name="Pangilinan J."/>
            <person name="Park H.-J."/>
            <person name="Ramirez L."/>
            <person name="Alfaro M."/>
            <person name="Sun H."/>
            <person name="Tritt A."/>
            <person name="Yoshinaga Y."/>
            <person name="Zwiers L.-H."/>
            <person name="Turgeon B."/>
            <person name="Goodwin S."/>
            <person name="Spatafora J."/>
            <person name="Crous P."/>
            <person name="Grigoriev I."/>
        </authorList>
    </citation>
    <scope>NUCLEOTIDE SEQUENCE</scope>
    <source>
        <strain evidence="2">CBS 113818</strain>
    </source>
</reference>
<keyword evidence="3" id="KW-1185">Reference proteome</keyword>
<gene>
    <name evidence="2" type="ORF">CC86DRAFT_387080</name>
</gene>
<feature type="chain" id="PRO_5025641109" evidence="1">
    <location>
        <begin position="16"/>
        <end position="128"/>
    </location>
</feature>
<accession>A0A6A6ZHQ3</accession>
<keyword evidence="1" id="KW-0732">Signal</keyword>
<evidence type="ECO:0000313" key="2">
    <source>
        <dbReference type="EMBL" id="KAF2820611.1"/>
    </source>
</evidence>
<name>A0A6A6ZHQ3_9PLEO</name>
<feature type="signal peptide" evidence="1">
    <location>
        <begin position="1"/>
        <end position="15"/>
    </location>
</feature>
<evidence type="ECO:0000256" key="1">
    <source>
        <dbReference type="SAM" id="SignalP"/>
    </source>
</evidence>
<proteinExistence type="predicted"/>
<sequence>MKLLLIALTTQLVAASPTASGALARSPQGAPILGNALCLGSLKLNFDNMYLFVTSKVYKERAKASSWLFNARLCLNTTVFENVKTGERGTTYTYTYTCTIHRDPMTHHIYLALPTNLLQTLRRHTPTY</sequence>
<dbReference type="AlphaFoldDB" id="A0A6A6ZHQ3"/>
<organism evidence="2 3">
    <name type="scientific">Ophiobolus disseminans</name>
    <dbReference type="NCBI Taxonomy" id="1469910"/>
    <lineage>
        <taxon>Eukaryota</taxon>
        <taxon>Fungi</taxon>
        <taxon>Dikarya</taxon>
        <taxon>Ascomycota</taxon>
        <taxon>Pezizomycotina</taxon>
        <taxon>Dothideomycetes</taxon>
        <taxon>Pleosporomycetidae</taxon>
        <taxon>Pleosporales</taxon>
        <taxon>Pleosporineae</taxon>
        <taxon>Phaeosphaeriaceae</taxon>
        <taxon>Ophiobolus</taxon>
    </lineage>
</organism>